<feature type="transmembrane region" description="Helical" evidence="6">
    <location>
        <begin position="78"/>
        <end position="101"/>
    </location>
</feature>
<evidence type="ECO:0000313" key="8">
    <source>
        <dbReference type="Proteomes" id="UP000632454"/>
    </source>
</evidence>
<feature type="transmembrane region" description="Helical" evidence="6">
    <location>
        <begin position="31"/>
        <end position="54"/>
    </location>
</feature>
<evidence type="ECO:0000256" key="6">
    <source>
        <dbReference type="SAM" id="Phobius"/>
    </source>
</evidence>
<sequence length="636" mass="68154">MAVYALVSGRTPFLETGDAFPGRFTATMTPVLFFLGLLAAAVCVGGLAFVAMAARPDRDGAIGFEVYRAHRMVERVSIAWAVVAIIMVVLTAANRSGIAVFRVFDGAALFSLVDATEQAKAWVVSALCAVVIAAVARWSLRWTAHVLLLVPGLLGVIALGVAGSAGQGPDHDYTTGTAIVVFAAAALAIGMAVASAITAVGDTPDTDLGQTGRRVLYPTVALVGATIVYAAIQIAIGVPVRFLATTAFGRMAIVAVIAAVFALAVAARALRASRATTLTRSGFVSATTTIAVAMMVFLAMCAGMETRTAPGLLVHDFTALDVFLGYDLPDPPTLQTIATMWRLDLVIGLGAVVAAAAYALGVRKLARHEIVWSRWRTISWMLGCLSLLVVTSSGLRTYGMALFSIHMIEHMVLNMFIPVLLVLGAPVTLALRAVPAAERGALPGPREWIVWMVHSRVTAFFSHPVTALIVFVASLYIVYFTPLFGTLARYHWGHELMSIHFLVTGYLFYWAIIGIDPGPRRLPFLARLGLLFAVMPFHAFFGIATMTMNSVIGYDFYGFLKLPWMTDLQHDQFLGGAIAWGASEVPVVIVVIALVSQWAASDRRAGARADRQADAYPDDELASYNAMLDELSRTRR</sequence>
<feature type="transmembrane region" description="Helical" evidence="6">
    <location>
        <begin position="282"/>
        <end position="300"/>
    </location>
</feature>
<evidence type="ECO:0000256" key="1">
    <source>
        <dbReference type="ARBA" id="ARBA00004651"/>
    </source>
</evidence>
<dbReference type="EMBL" id="BMCS01000001">
    <property type="protein sequence ID" value="GGF20943.1"/>
    <property type="molecule type" value="Genomic_DNA"/>
</dbReference>
<feature type="transmembrane region" description="Helical" evidence="6">
    <location>
        <begin position="121"/>
        <end position="140"/>
    </location>
</feature>
<feature type="transmembrane region" description="Helical" evidence="6">
    <location>
        <begin position="499"/>
        <end position="516"/>
    </location>
</feature>
<evidence type="ECO:0000313" key="7">
    <source>
        <dbReference type="EMBL" id="GGF20943.1"/>
    </source>
</evidence>
<feature type="transmembrane region" description="Helical" evidence="6">
    <location>
        <begin position="147"/>
        <end position="166"/>
    </location>
</feature>
<gene>
    <name evidence="7" type="ORF">GCM10007298_16110</name>
</gene>
<reference evidence="8" key="1">
    <citation type="journal article" date="2019" name="Int. J. Syst. Evol. Microbiol.">
        <title>The Global Catalogue of Microorganisms (GCM) 10K type strain sequencing project: providing services to taxonomists for standard genome sequencing and annotation.</title>
        <authorList>
            <consortium name="The Broad Institute Genomics Platform"/>
            <consortium name="The Broad Institute Genome Sequencing Center for Infectious Disease"/>
            <person name="Wu L."/>
            <person name="Ma J."/>
        </authorList>
    </citation>
    <scope>NUCLEOTIDE SEQUENCE [LARGE SCALE GENOMIC DNA]</scope>
    <source>
        <strain evidence="8">CCM 7855</strain>
    </source>
</reference>
<keyword evidence="8" id="KW-1185">Reference proteome</keyword>
<accession>A0ABQ1ULD4</accession>
<evidence type="ECO:0008006" key="9">
    <source>
        <dbReference type="Google" id="ProtNLM"/>
    </source>
</evidence>
<feature type="transmembrane region" description="Helical" evidence="6">
    <location>
        <begin position="528"/>
        <end position="552"/>
    </location>
</feature>
<feature type="transmembrane region" description="Helical" evidence="6">
    <location>
        <begin position="215"/>
        <end position="236"/>
    </location>
</feature>
<evidence type="ECO:0000256" key="2">
    <source>
        <dbReference type="ARBA" id="ARBA00022475"/>
    </source>
</evidence>
<proteinExistence type="predicted"/>
<keyword evidence="5 6" id="KW-0472">Membrane</keyword>
<dbReference type="Proteomes" id="UP000632454">
    <property type="component" value="Unassembled WGS sequence"/>
</dbReference>
<evidence type="ECO:0000256" key="4">
    <source>
        <dbReference type="ARBA" id="ARBA00022989"/>
    </source>
</evidence>
<feature type="transmembrane region" description="Helical" evidence="6">
    <location>
        <begin position="457"/>
        <end position="479"/>
    </location>
</feature>
<organism evidence="7 8">
    <name type="scientific">Williamsia phyllosphaerae</name>
    <dbReference type="NCBI Taxonomy" id="885042"/>
    <lineage>
        <taxon>Bacteria</taxon>
        <taxon>Bacillati</taxon>
        <taxon>Actinomycetota</taxon>
        <taxon>Actinomycetes</taxon>
        <taxon>Mycobacteriales</taxon>
        <taxon>Nocardiaceae</taxon>
        <taxon>Williamsia</taxon>
    </lineage>
</organism>
<name>A0ABQ1ULD4_9NOCA</name>
<dbReference type="InterPro" id="IPR019108">
    <property type="entry name" value="Caa3_assmbl_CtaG-rel"/>
</dbReference>
<keyword evidence="3 6" id="KW-0812">Transmembrane</keyword>
<keyword evidence="4 6" id="KW-1133">Transmembrane helix</keyword>
<keyword evidence="2" id="KW-1003">Cell membrane</keyword>
<feature type="transmembrane region" description="Helical" evidence="6">
    <location>
        <begin position="572"/>
        <end position="595"/>
    </location>
</feature>
<feature type="transmembrane region" description="Helical" evidence="6">
    <location>
        <begin position="345"/>
        <end position="366"/>
    </location>
</feature>
<protein>
    <recommendedName>
        <fullName evidence="9">Cytochrome c oxidase assembly protein</fullName>
    </recommendedName>
</protein>
<evidence type="ECO:0000256" key="5">
    <source>
        <dbReference type="ARBA" id="ARBA00023136"/>
    </source>
</evidence>
<feature type="transmembrane region" description="Helical" evidence="6">
    <location>
        <begin position="378"/>
        <end position="395"/>
    </location>
</feature>
<evidence type="ECO:0000256" key="3">
    <source>
        <dbReference type="ARBA" id="ARBA00022692"/>
    </source>
</evidence>
<comment type="subcellular location">
    <subcellularLocation>
        <location evidence="1">Cell membrane</location>
        <topology evidence="1">Multi-pass membrane protein</topology>
    </subcellularLocation>
</comment>
<comment type="caution">
    <text evidence="7">The sequence shown here is derived from an EMBL/GenBank/DDBJ whole genome shotgun (WGS) entry which is preliminary data.</text>
</comment>
<feature type="transmembrane region" description="Helical" evidence="6">
    <location>
        <begin position="415"/>
        <end position="436"/>
    </location>
</feature>
<feature type="transmembrane region" description="Helical" evidence="6">
    <location>
        <begin position="248"/>
        <end position="270"/>
    </location>
</feature>
<dbReference type="Pfam" id="PF09678">
    <property type="entry name" value="Caa3_CtaG"/>
    <property type="match status" value="1"/>
</dbReference>
<feature type="transmembrane region" description="Helical" evidence="6">
    <location>
        <begin position="178"/>
        <end position="203"/>
    </location>
</feature>